<feature type="region of interest" description="Disordered" evidence="1">
    <location>
        <begin position="221"/>
        <end position="265"/>
    </location>
</feature>
<keyword evidence="2" id="KW-0472">Membrane</keyword>
<feature type="compositionally biased region" description="Low complexity" evidence="1">
    <location>
        <begin position="227"/>
        <end position="242"/>
    </location>
</feature>
<sequence>MPKSTRRARGARVDVMEVWQAPKQSWPAVLVGMLIRWRAELALTAVTIVVLVWLDGRTNTVVMWLIVGGTLGVVAVLPWSRRFVLARFWCVLDRHRLRTCLRMAKIRTMNLDGALPFLLWARPTKTGERVWMWTRAGSSADDLENVLGYIAPACYARSARLHRVRSLSTLVAVELVRRDPLERPQAIRSPLARLSARMQGHNVTAEGSEPITAATVTPLPVRQDTPAAGTGTKAAKTTTKKAAVPEQSARPSVVVNGEDLSDYID</sequence>
<keyword evidence="2" id="KW-0812">Transmembrane</keyword>
<dbReference type="OrthoDB" id="5187095at2"/>
<proteinExistence type="predicted"/>
<reference evidence="3 4" key="1">
    <citation type="submission" date="2016-07" db="EMBL/GenBank/DDBJ databases">
        <title>Draft genome sequence of Prauserella muralis DSM 45305, isolated from a mould-covered wall in an indoor environment.</title>
        <authorList>
            <person name="Ruckert C."/>
            <person name="Albersmeier A."/>
            <person name="Jiang C.-L."/>
            <person name="Jiang Y."/>
            <person name="Kalinowski J."/>
            <person name="Schneider O."/>
            <person name="Winkler A."/>
            <person name="Zotchev S.B."/>
        </authorList>
    </citation>
    <scope>NUCLEOTIDE SEQUENCE [LARGE SCALE GENOMIC DNA]</scope>
    <source>
        <strain evidence="3 4">DSM 45305</strain>
    </source>
</reference>
<feature type="transmembrane region" description="Helical" evidence="2">
    <location>
        <begin position="37"/>
        <end position="54"/>
    </location>
</feature>
<name>A0A2V4AKD9_9PSEU</name>
<keyword evidence="4" id="KW-1185">Reference proteome</keyword>
<feature type="transmembrane region" description="Helical" evidence="2">
    <location>
        <begin position="60"/>
        <end position="79"/>
    </location>
</feature>
<accession>A0A2V4AKD9</accession>
<comment type="caution">
    <text evidence="3">The sequence shown here is derived from an EMBL/GenBank/DDBJ whole genome shotgun (WGS) entry which is preliminary data.</text>
</comment>
<protein>
    <submittedName>
        <fullName evidence="3">Uncharacterized protein</fullName>
    </submittedName>
</protein>
<evidence type="ECO:0000256" key="1">
    <source>
        <dbReference type="SAM" id="MobiDB-lite"/>
    </source>
</evidence>
<dbReference type="EMBL" id="MASW01000006">
    <property type="protein sequence ID" value="PXY20758.1"/>
    <property type="molecule type" value="Genomic_DNA"/>
</dbReference>
<evidence type="ECO:0000256" key="2">
    <source>
        <dbReference type="SAM" id="Phobius"/>
    </source>
</evidence>
<organism evidence="3 4">
    <name type="scientific">Prauserella muralis</name>
    <dbReference type="NCBI Taxonomy" id="588067"/>
    <lineage>
        <taxon>Bacteria</taxon>
        <taxon>Bacillati</taxon>
        <taxon>Actinomycetota</taxon>
        <taxon>Actinomycetes</taxon>
        <taxon>Pseudonocardiales</taxon>
        <taxon>Pseudonocardiaceae</taxon>
        <taxon>Prauserella</taxon>
    </lineage>
</organism>
<keyword evidence="2" id="KW-1133">Transmembrane helix</keyword>
<dbReference type="Proteomes" id="UP000249915">
    <property type="component" value="Unassembled WGS sequence"/>
</dbReference>
<dbReference type="AlphaFoldDB" id="A0A2V4AKD9"/>
<evidence type="ECO:0000313" key="3">
    <source>
        <dbReference type="EMBL" id="PXY20758.1"/>
    </source>
</evidence>
<evidence type="ECO:0000313" key="4">
    <source>
        <dbReference type="Proteomes" id="UP000249915"/>
    </source>
</evidence>
<gene>
    <name evidence="3" type="ORF">BAY60_24880</name>
</gene>